<accession>A0A1L3JAQ5</accession>
<evidence type="ECO:0000313" key="2">
    <source>
        <dbReference type="Proteomes" id="UP000242561"/>
    </source>
</evidence>
<dbReference type="EMBL" id="CP018154">
    <property type="protein sequence ID" value="APG62215.1"/>
    <property type="molecule type" value="Genomic_DNA"/>
</dbReference>
<evidence type="ECO:0000313" key="1">
    <source>
        <dbReference type="EMBL" id="APG62215.1"/>
    </source>
</evidence>
<organism evidence="1 2">
    <name type="scientific">Sphingorhabdus lutea</name>
    <dbReference type="NCBI Taxonomy" id="1913578"/>
    <lineage>
        <taxon>Bacteria</taxon>
        <taxon>Pseudomonadati</taxon>
        <taxon>Pseudomonadota</taxon>
        <taxon>Alphaproteobacteria</taxon>
        <taxon>Sphingomonadales</taxon>
        <taxon>Sphingomonadaceae</taxon>
        <taxon>Sphingorhabdus</taxon>
    </lineage>
</organism>
<proteinExistence type="predicted"/>
<gene>
    <name evidence="1" type="ORF">LPB140_04685</name>
</gene>
<dbReference type="Proteomes" id="UP000242561">
    <property type="component" value="Chromosome"/>
</dbReference>
<dbReference type="STRING" id="1913578.LPB140_04685"/>
<dbReference type="KEGG" id="sphl:LPB140_04685"/>
<protein>
    <submittedName>
        <fullName evidence="1">Uncharacterized protein</fullName>
    </submittedName>
</protein>
<reference evidence="1 2" key="1">
    <citation type="submission" date="2016-11" db="EMBL/GenBank/DDBJ databases">
        <title>Sphingorhabdus sp. LPB0140, isolated from marine environment.</title>
        <authorList>
            <person name="Kim E."/>
            <person name="Yi H."/>
        </authorList>
    </citation>
    <scope>NUCLEOTIDE SEQUENCE [LARGE SCALE GENOMIC DNA]</scope>
    <source>
        <strain evidence="1 2">LPB0140</strain>
    </source>
</reference>
<name>A0A1L3JAQ5_9SPHN</name>
<sequence>MPCSKNRKSTLYSPINSLNINHKRPILFIINGDYAVIKCRYMHQQILTKPMLMPTSILWNGAISRRP</sequence>
<keyword evidence="2" id="KW-1185">Reference proteome</keyword>
<dbReference type="AlphaFoldDB" id="A0A1L3JAQ5"/>